<dbReference type="OrthoDB" id="495805at2"/>
<dbReference type="AlphaFoldDB" id="A0A161VPN6"/>
<gene>
    <name evidence="1" type="ORF">A2T98_15225</name>
</gene>
<dbReference type="Proteomes" id="UP000076555">
    <property type="component" value="Unassembled WGS sequence"/>
</dbReference>
<evidence type="ECO:0000313" key="1">
    <source>
        <dbReference type="EMBL" id="KZL48945.1"/>
    </source>
</evidence>
<accession>A0A161VPN6</accession>
<dbReference type="RefSeq" id="WP_006198798.1">
    <property type="nucleotide sequence ID" value="NZ_CAWMRI010000215.1"/>
</dbReference>
<comment type="caution">
    <text evidence="1">The sequence shown here is derived from an EMBL/GenBank/DDBJ whole genome shotgun (WGS) entry which is preliminary data.</text>
</comment>
<protein>
    <submittedName>
        <fullName evidence="1">Uncharacterized protein</fullName>
    </submittedName>
</protein>
<reference evidence="1 2" key="1">
    <citation type="submission" date="2016-04" db="EMBL/GenBank/DDBJ databases">
        <title>Draft Genome Assembly of the Bloom-forming Cyanobacterium Nodularia spumigena Strain CENA596 in Shrimp Production Ponds.</title>
        <authorList>
            <person name="Popin R.V."/>
            <person name="Rigonato J."/>
            <person name="Abreu V.A."/>
            <person name="Andreote A.P."/>
            <person name="Silveira S.B."/>
            <person name="Odebrecht C."/>
            <person name="Fiore M.F."/>
        </authorList>
    </citation>
    <scope>NUCLEOTIDE SEQUENCE [LARGE SCALE GENOMIC DNA]</scope>
    <source>
        <strain evidence="1 2">CENA596</strain>
    </source>
</reference>
<evidence type="ECO:0000313" key="2">
    <source>
        <dbReference type="Proteomes" id="UP000076555"/>
    </source>
</evidence>
<proteinExistence type="predicted"/>
<sequence>MSDKYHTGTKDEHFNLISVLYHALKCSACCETYIQDAEQAGDRELVQFFQNIKQENQNTAERAKQLLAKRTEQLVAH</sequence>
<dbReference type="EMBL" id="LWAJ01000215">
    <property type="protein sequence ID" value="KZL48945.1"/>
    <property type="molecule type" value="Genomic_DNA"/>
</dbReference>
<name>A0A161VPN6_NODSP</name>
<organism evidence="1 2">
    <name type="scientific">Nodularia spumigena CENA596</name>
    <dbReference type="NCBI Taxonomy" id="1819295"/>
    <lineage>
        <taxon>Bacteria</taxon>
        <taxon>Bacillati</taxon>
        <taxon>Cyanobacteriota</taxon>
        <taxon>Cyanophyceae</taxon>
        <taxon>Nostocales</taxon>
        <taxon>Nodulariaceae</taxon>
        <taxon>Nodularia</taxon>
    </lineage>
</organism>